<feature type="compositionally biased region" description="Low complexity" evidence="1">
    <location>
        <begin position="278"/>
        <end position="292"/>
    </location>
</feature>
<feature type="compositionally biased region" description="Basic and acidic residues" evidence="1">
    <location>
        <begin position="82"/>
        <end position="122"/>
    </location>
</feature>
<feature type="compositionally biased region" description="Polar residues" evidence="1">
    <location>
        <begin position="143"/>
        <end position="157"/>
    </location>
</feature>
<gene>
    <name evidence="2" type="ORF">EDB92DRAFT_1942681</name>
</gene>
<proteinExistence type="predicted"/>
<dbReference type="AlphaFoldDB" id="A0AAD4LN21"/>
<evidence type="ECO:0000256" key="1">
    <source>
        <dbReference type="SAM" id="MobiDB-lite"/>
    </source>
</evidence>
<keyword evidence="3" id="KW-1185">Reference proteome</keyword>
<dbReference type="Proteomes" id="UP001201163">
    <property type="component" value="Unassembled WGS sequence"/>
</dbReference>
<feature type="compositionally biased region" description="Polar residues" evidence="1">
    <location>
        <begin position="364"/>
        <end position="374"/>
    </location>
</feature>
<protein>
    <submittedName>
        <fullName evidence="2">Uncharacterized protein</fullName>
    </submittedName>
</protein>
<feature type="region of interest" description="Disordered" evidence="1">
    <location>
        <begin position="278"/>
        <end position="484"/>
    </location>
</feature>
<feature type="region of interest" description="Disordered" evidence="1">
    <location>
        <begin position="1"/>
        <end position="187"/>
    </location>
</feature>
<comment type="caution">
    <text evidence="2">The sequence shown here is derived from an EMBL/GenBank/DDBJ whole genome shotgun (WGS) entry which is preliminary data.</text>
</comment>
<feature type="compositionally biased region" description="Low complexity" evidence="1">
    <location>
        <begin position="316"/>
        <end position="329"/>
    </location>
</feature>
<accession>A0AAD4LN21</accession>
<organism evidence="2 3">
    <name type="scientific">Lactarius akahatsu</name>
    <dbReference type="NCBI Taxonomy" id="416441"/>
    <lineage>
        <taxon>Eukaryota</taxon>
        <taxon>Fungi</taxon>
        <taxon>Dikarya</taxon>
        <taxon>Basidiomycota</taxon>
        <taxon>Agaricomycotina</taxon>
        <taxon>Agaricomycetes</taxon>
        <taxon>Russulales</taxon>
        <taxon>Russulaceae</taxon>
        <taxon>Lactarius</taxon>
    </lineage>
</organism>
<feature type="region of interest" description="Disordered" evidence="1">
    <location>
        <begin position="206"/>
        <end position="266"/>
    </location>
</feature>
<evidence type="ECO:0000313" key="2">
    <source>
        <dbReference type="EMBL" id="KAH8996296.1"/>
    </source>
</evidence>
<evidence type="ECO:0000313" key="3">
    <source>
        <dbReference type="Proteomes" id="UP001201163"/>
    </source>
</evidence>
<reference evidence="2" key="1">
    <citation type="submission" date="2022-01" db="EMBL/GenBank/DDBJ databases">
        <title>Comparative genomics reveals a dynamic genome evolution in the ectomycorrhizal milk-cap (Lactarius) mushrooms.</title>
        <authorList>
            <consortium name="DOE Joint Genome Institute"/>
            <person name="Lebreton A."/>
            <person name="Tang N."/>
            <person name="Kuo A."/>
            <person name="LaButti K."/>
            <person name="Drula E."/>
            <person name="Barry K."/>
            <person name="Clum A."/>
            <person name="Lipzen A."/>
            <person name="Mousain D."/>
            <person name="Ng V."/>
            <person name="Wang R."/>
            <person name="Wang X."/>
            <person name="Dai Y."/>
            <person name="Henrissat B."/>
            <person name="Grigoriev I.V."/>
            <person name="Guerin-Laguette A."/>
            <person name="Yu F."/>
            <person name="Martin F.M."/>
        </authorList>
    </citation>
    <scope>NUCLEOTIDE SEQUENCE</scope>
    <source>
        <strain evidence="2">QP</strain>
    </source>
</reference>
<sequence>MSDHAKRTRSQLSLTDEVGDIHLGISPLKAARQERRKNIPVASPLVSSELHAPPNVGANQNDDGYLLSHHEDRPQKRTSPKPQEDDPERQFKRLKKDHIEGEWDDGAPHAHDLHPEESRVTEATRPSGPFDFSAISPKDLLSPTGSRQLGASWTKRAQSAPLVSPSAPNRNLGQLMPSPRKTASVSPVRETFRFSSLPRALGPFAGDTIVRNVGKPPTEPERDNGLTAPRIPASNDMGTSLREKLTPEADTSRPCDDQFPAAGPSLEVTASDVSLTGPLLPLDFLTTPTTLPKGQDSDITPKATAPVPSSPPGGRLTPVPSSDPLSPLTDDPPSPLSALSSLSELEDNPSLSDYEMRASVEPPSRNSQEVNPPLSSLIAASKSIDALPPVTRPVTGAMEKRETGSLPRDSAARSQSTFSIAPGPSSHKQSFSFAMPTSSSLNKAVERAPANSPQKPWSLPKRQPPKLLSPIKPASSLGAPSRSKYTGLSNLSLALEKLKAAPPSRPATTLGFTRDTDSVIGTFQTYSQSNG</sequence>
<name>A0AAD4LN21_9AGAM</name>
<feature type="compositionally biased region" description="Basic and acidic residues" evidence="1">
    <location>
        <begin position="241"/>
        <end position="256"/>
    </location>
</feature>
<feature type="compositionally biased region" description="Polar residues" evidence="1">
    <location>
        <begin position="426"/>
        <end position="442"/>
    </location>
</feature>
<dbReference type="EMBL" id="JAKELL010000009">
    <property type="protein sequence ID" value="KAH8996296.1"/>
    <property type="molecule type" value="Genomic_DNA"/>
</dbReference>